<evidence type="ECO:0000313" key="1">
    <source>
        <dbReference type="EMBL" id="KAF0729560.1"/>
    </source>
</evidence>
<gene>
    <name evidence="1" type="ORF">Ae201684_012828</name>
</gene>
<keyword evidence="2" id="KW-1185">Reference proteome</keyword>
<dbReference type="AlphaFoldDB" id="A0A6G0WQ65"/>
<comment type="caution">
    <text evidence="1">The sequence shown here is derived from an EMBL/GenBank/DDBJ whole genome shotgun (WGS) entry which is preliminary data.</text>
</comment>
<dbReference type="Proteomes" id="UP000481153">
    <property type="component" value="Unassembled WGS sequence"/>
</dbReference>
<evidence type="ECO:0000313" key="2">
    <source>
        <dbReference type="Proteomes" id="UP000481153"/>
    </source>
</evidence>
<protein>
    <submittedName>
        <fullName evidence="1">Uncharacterized protein</fullName>
    </submittedName>
</protein>
<organism evidence="1 2">
    <name type="scientific">Aphanomyces euteiches</name>
    <dbReference type="NCBI Taxonomy" id="100861"/>
    <lineage>
        <taxon>Eukaryota</taxon>
        <taxon>Sar</taxon>
        <taxon>Stramenopiles</taxon>
        <taxon>Oomycota</taxon>
        <taxon>Saprolegniomycetes</taxon>
        <taxon>Saprolegniales</taxon>
        <taxon>Verrucalvaceae</taxon>
        <taxon>Aphanomyces</taxon>
    </lineage>
</organism>
<proteinExistence type="predicted"/>
<dbReference type="VEuPathDB" id="FungiDB:AeMF1_011791"/>
<accession>A0A6G0WQ65</accession>
<name>A0A6G0WQ65_9STRA</name>
<dbReference type="PANTHER" id="PTHR31827:SF1">
    <property type="entry name" value="EMB|CAB89363.1"/>
    <property type="match status" value="1"/>
</dbReference>
<dbReference type="PANTHER" id="PTHR31827">
    <property type="entry name" value="EMB|CAB89363.1"/>
    <property type="match status" value="1"/>
</dbReference>
<sequence>MSSSASTVDQCFFNGCMKPVVRGTNKCSFHKNRDKCRTNGCHNQVYARGLCVRHGGKKQCAFEGCEGNARSGAFCCRHGQPTKKKLCQVQGCIKVAHANHKCVAHGGGRKCKMENCSSHARQGGLCQRHRIETGASSPKSWDAATFDFDFSDAVKWLEEPSSMVAWTEIDFDCFGDESAVDTHDLDKMVLDSILYSSSAALHPCV</sequence>
<dbReference type="EMBL" id="VJMJ01000163">
    <property type="protein sequence ID" value="KAF0729560.1"/>
    <property type="molecule type" value="Genomic_DNA"/>
</dbReference>
<reference evidence="1 2" key="1">
    <citation type="submission" date="2019-07" db="EMBL/GenBank/DDBJ databases">
        <title>Genomics analysis of Aphanomyces spp. identifies a new class of oomycete effector associated with host adaptation.</title>
        <authorList>
            <person name="Gaulin E."/>
        </authorList>
    </citation>
    <scope>NUCLEOTIDE SEQUENCE [LARGE SCALE GENOMIC DNA]</scope>
    <source>
        <strain evidence="1 2">ATCC 201684</strain>
    </source>
</reference>